<proteinExistence type="predicted"/>
<dbReference type="RefSeq" id="XP_030546375.1">
    <property type="nucleotide sequence ID" value="XM_030690515.2"/>
</dbReference>
<dbReference type="GeneID" id="115752365"/>
<keyword evidence="4" id="KW-1185">Reference proteome</keyword>
<keyword evidence="2" id="KW-0812">Transmembrane</keyword>
<feature type="compositionally biased region" description="Low complexity" evidence="1">
    <location>
        <begin position="8"/>
        <end position="24"/>
    </location>
</feature>
<dbReference type="SUPFAM" id="SSF53335">
    <property type="entry name" value="S-adenosyl-L-methionine-dependent methyltransferases"/>
    <property type="match status" value="1"/>
</dbReference>
<keyword evidence="2" id="KW-0472">Membrane</keyword>
<dbReference type="Gene3D" id="3.40.50.150">
    <property type="entry name" value="Vaccinia Virus protein VP39"/>
    <property type="match status" value="1"/>
</dbReference>
<evidence type="ECO:0000256" key="2">
    <source>
        <dbReference type="SAM" id="Phobius"/>
    </source>
</evidence>
<dbReference type="PANTHER" id="PTHR45085">
    <property type="entry name" value="F21J9.14"/>
    <property type="match status" value="1"/>
</dbReference>
<organism evidence="4 5">
    <name type="scientific">Rhodamnia argentea</name>
    <dbReference type="NCBI Taxonomy" id="178133"/>
    <lineage>
        <taxon>Eukaryota</taxon>
        <taxon>Viridiplantae</taxon>
        <taxon>Streptophyta</taxon>
        <taxon>Embryophyta</taxon>
        <taxon>Tracheophyta</taxon>
        <taxon>Spermatophyta</taxon>
        <taxon>Magnoliopsida</taxon>
        <taxon>eudicotyledons</taxon>
        <taxon>Gunneridae</taxon>
        <taxon>Pentapetalae</taxon>
        <taxon>rosids</taxon>
        <taxon>malvids</taxon>
        <taxon>Myrtales</taxon>
        <taxon>Myrtaceae</taxon>
        <taxon>Myrtoideae</taxon>
        <taxon>Myrteae</taxon>
        <taxon>Australasian group</taxon>
        <taxon>Rhodamnia</taxon>
    </lineage>
</organism>
<accession>A0A8B8QH27</accession>
<keyword evidence="2" id="KW-1133">Transmembrane helix</keyword>
<dbReference type="GO" id="GO:0008757">
    <property type="term" value="F:S-adenosylmethionine-dependent methyltransferase activity"/>
    <property type="evidence" value="ECO:0007669"/>
    <property type="project" value="InterPro"/>
</dbReference>
<feature type="transmembrane region" description="Helical" evidence="2">
    <location>
        <begin position="55"/>
        <end position="76"/>
    </location>
</feature>
<dbReference type="InterPro" id="IPR013216">
    <property type="entry name" value="Methyltransf_11"/>
</dbReference>
<evidence type="ECO:0000256" key="1">
    <source>
        <dbReference type="SAM" id="MobiDB-lite"/>
    </source>
</evidence>
<feature type="domain" description="Methyltransferase type 11" evidence="3">
    <location>
        <begin position="148"/>
        <end position="229"/>
    </location>
</feature>
<reference evidence="5" key="1">
    <citation type="submission" date="2025-08" db="UniProtKB">
        <authorList>
            <consortium name="RefSeq"/>
        </authorList>
    </citation>
    <scope>IDENTIFICATION</scope>
    <source>
        <tissue evidence="5">Leaf</tissue>
    </source>
</reference>
<evidence type="ECO:0000313" key="4">
    <source>
        <dbReference type="Proteomes" id="UP000827889"/>
    </source>
</evidence>
<dbReference type="InterPro" id="IPR029063">
    <property type="entry name" value="SAM-dependent_MTases_sf"/>
</dbReference>
<dbReference type="Pfam" id="PF08241">
    <property type="entry name" value="Methyltransf_11"/>
    <property type="match status" value="1"/>
</dbReference>
<dbReference type="OrthoDB" id="682522at2759"/>
<dbReference type="Proteomes" id="UP000827889">
    <property type="component" value="Chromosome 10"/>
</dbReference>
<feature type="region of interest" description="Disordered" evidence="1">
    <location>
        <begin position="1"/>
        <end position="24"/>
    </location>
</feature>
<sequence>MKWAESCSSGRISTNSSAASSSSLSGWEEDAEGSYPHSTTAIFPLRTMERHVQTFLNKLSFASVAVATCTLVLLFLRTPQTCLPPTAAARHRFPRSSCDSARREFLPLDKKNKRLWSSRAFRGQVLSYRRFFDSIRDLGLLRNHSKVLCVSAGAGHEVMALSESGVADVTGVELIDSPPLVSRADPHNLPFFDGVFDLAFSGHLEEALFPSRFAAEMERTVRVGGACVVVVEECGDAEVEEIVGLFRKSRLLGAVNVTLIGLKMTRIILRVKASS</sequence>
<gene>
    <name evidence="5" type="primary">LOC115752365</name>
</gene>
<name>A0A8B8QH27_9MYRT</name>
<dbReference type="AlphaFoldDB" id="A0A8B8QH27"/>
<dbReference type="PANTHER" id="PTHR45085:SF3">
    <property type="entry name" value="S-ADENOSYL-L-METHIONINE-DEPENDENT METHYLTRANSFERASES SUPERFAMILY PROTEIN"/>
    <property type="match status" value="1"/>
</dbReference>
<protein>
    <submittedName>
        <fullName evidence="5">Uncharacterized protein LOC115752365 isoform X1</fullName>
    </submittedName>
</protein>
<evidence type="ECO:0000259" key="3">
    <source>
        <dbReference type="Pfam" id="PF08241"/>
    </source>
</evidence>
<evidence type="ECO:0000313" key="5">
    <source>
        <dbReference type="RefSeq" id="XP_030546375.1"/>
    </source>
</evidence>
<dbReference type="KEGG" id="rarg:115752365"/>